<feature type="region of interest" description="Disordered" evidence="2">
    <location>
        <begin position="1"/>
        <end position="44"/>
    </location>
</feature>
<keyword evidence="1" id="KW-0862">Zinc</keyword>
<organism evidence="3 4">
    <name type="scientific">Cladonia borealis</name>
    <dbReference type="NCBI Taxonomy" id="184061"/>
    <lineage>
        <taxon>Eukaryota</taxon>
        <taxon>Fungi</taxon>
        <taxon>Dikarya</taxon>
        <taxon>Ascomycota</taxon>
        <taxon>Pezizomycotina</taxon>
        <taxon>Lecanoromycetes</taxon>
        <taxon>OSLEUM clade</taxon>
        <taxon>Lecanoromycetidae</taxon>
        <taxon>Lecanorales</taxon>
        <taxon>Lecanorineae</taxon>
        <taxon>Cladoniaceae</taxon>
        <taxon>Cladonia</taxon>
    </lineage>
</organism>
<proteinExistence type="predicted"/>
<evidence type="ECO:0000256" key="1">
    <source>
        <dbReference type="PIRSR" id="PIRSR605301-1"/>
    </source>
</evidence>
<reference evidence="3" key="1">
    <citation type="submission" date="2023-03" db="EMBL/GenBank/DDBJ databases">
        <title>Complete genome of Cladonia borealis.</title>
        <authorList>
            <person name="Park H."/>
        </authorList>
    </citation>
    <scope>NUCLEOTIDE SEQUENCE</scope>
    <source>
        <strain evidence="3">ANT050790</strain>
    </source>
</reference>
<evidence type="ECO:0008006" key="5">
    <source>
        <dbReference type="Google" id="ProtNLM"/>
    </source>
</evidence>
<sequence length="467" mass="50963">MGPASPSSQRLPSPPPFPEVQIGPKSPGITNPGDATTEAENTAKYDQQAVRRIRPGTKAAEMAVGPPLVPLSELDSPFQLQEHVTALWYHLTRPNRSPTSPNTTVALTHDTALQIVTPPQGVDRSLWLYELSRWSVIKANELLIAFFADNPPCSAETCPEMRASEWQYLCAVHEPPKPCCAIDYCCHTLDWAGDTLSSNKNFPSRLTSGNGTAGGSTAAVKILTNIMRRVYRIFAHAWFQHRSVFWQVEGQEGLYIFFKTICDVYALIPEENYTIPPEAEGLAAKEDEPQPSKVLLKKAQQSDQEATPAKDADTTTLVSTGATTRRHKHTPSVGSTVTTIQEGDEEDNSTSEPAEQNGPLGNLPSSLAKEAPLAQISKTAEKKEKSPTRAVEKPTTAARTTEEEQPPANVKKDDQKDEEDKGEIAGAEKEETEKEQGVMEAQDAKEEPANDATPVSESIEQAAEKEP</sequence>
<feature type="compositionally biased region" description="Polar residues" evidence="2">
    <location>
        <begin position="332"/>
        <end position="341"/>
    </location>
</feature>
<name>A0AA39R142_9LECA</name>
<feature type="region of interest" description="Disordered" evidence="2">
    <location>
        <begin position="295"/>
        <end position="467"/>
    </location>
</feature>
<evidence type="ECO:0000256" key="2">
    <source>
        <dbReference type="SAM" id="MobiDB-lite"/>
    </source>
</evidence>
<feature type="compositionally biased region" description="Basic and acidic residues" evidence="2">
    <location>
        <begin position="379"/>
        <end position="392"/>
    </location>
</feature>
<feature type="compositionally biased region" description="Low complexity" evidence="2">
    <location>
        <begin position="1"/>
        <end position="11"/>
    </location>
</feature>
<feature type="binding site" evidence="1">
    <location>
        <position position="153"/>
    </location>
    <ligand>
        <name>Zn(2+)</name>
        <dbReference type="ChEBI" id="CHEBI:29105"/>
    </ligand>
</feature>
<dbReference type="SUPFAM" id="SSF101152">
    <property type="entry name" value="Mob1/phocein"/>
    <property type="match status" value="1"/>
</dbReference>
<dbReference type="Gene3D" id="1.20.140.30">
    <property type="entry name" value="MOB kinase activator"/>
    <property type="match status" value="1"/>
</dbReference>
<accession>A0AA39R142</accession>
<feature type="compositionally biased region" description="Basic and acidic residues" evidence="2">
    <location>
        <begin position="410"/>
        <end position="448"/>
    </location>
</feature>
<protein>
    <recommendedName>
        <fullName evidence="5">Mob1 family protein</fullName>
    </recommendedName>
</protein>
<dbReference type="SMART" id="SM01388">
    <property type="entry name" value="Mob1_phocein"/>
    <property type="match status" value="1"/>
</dbReference>
<evidence type="ECO:0000313" key="3">
    <source>
        <dbReference type="EMBL" id="KAK0511699.1"/>
    </source>
</evidence>
<feature type="binding site" evidence="1">
    <location>
        <position position="158"/>
    </location>
    <ligand>
        <name>Zn(2+)</name>
        <dbReference type="ChEBI" id="CHEBI:29105"/>
    </ligand>
</feature>
<dbReference type="InterPro" id="IPR005301">
    <property type="entry name" value="MOB_kinase_act_fam"/>
</dbReference>
<dbReference type="PANTHER" id="PTHR22599">
    <property type="entry name" value="MPS ONE BINDER KINASE ACTIVATOR-LIKE MOB"/>
    <property type="match status" value="1"/>
</dbReference>
<dbReference type="EMBL" id="JAFEKC020000013">
    <property type="protein sequence ID" value="KAK0511699.1"/>
    <property type="molecule type" value="Genomic_DNA"/>
</dbReference>
<evidence type="ECO:0000313" key="4">
    <source>
        <dbReference type="Proteomes" id="UP001166286"/>
    </source>
</evidence>
<feature type="binding site" evidence="1">
    <location>
        <position position="241"/>
    </location>
    <ligand>
        <name>Zn(2+)</name>
        <dbReference type="ChEBI" id="CHEBI:29105"/>
    </ligand>
</feature>
<dbReference type="Proteomes" id="UP001166286">
    <property type="component" value="Unassembled WGS sequence"/>
</dbReference>
<gene>
    <name evidence="3" type="ORF">JMJ35_006272</name>
</gene>
<feature type="binding site" evidence="1">
    <location>
        <position position="236"/>
    </location>
    <ligand>
        <name>Zn(2+)</name>
        <dbReference type="ChEBI" id="CHEBI:29105"/>
    </ligand>
</feature>
<comment type="caution">
    <text evidence="3">The sequence shown here is derived from an EMBL/GenBank/DDBJ whole genome shotgun (WGS) entry which is preliminary data.</text>
</comment>
<dbReference type="InterPro" id="IPR036703">
    <property type="entry name" value="MOB_kinase_act_sf"/>
</dbReference>
<dbReference type="AlphaFoldDB" id="A0AA39R142"/>
<feature type="compositionally biased region" description="Polar residues" evidence="2">
    <location>
        <begin position="314"/>
        <end position="323"/>
    </location>
</feature>
<keyword evidence="1" id="KW-0479">Metal-binding</keyword>
<dbReference type="Pfam" id="PF03637">
    <property type="entry name" value="Mob1_phocein"/>
    <property type="match status" value="1"/>
</dbReference>
<keyword evidence="4" id="KW-1185">Reference proteome</keyword>